<keyword evidence="1" id="KW-1133">Transmembrane helix</keyword>
<dbReference type="NCBIfam" id="NF045579">
    <property type="entry name" value="rhamnoside_JR"/>
    <property type="match status" value="1"/>
</dbReference>
<dbReference type="PANTHER" id="PTHR36848:SF2">
    <property type="entry name" value="SECRETED PROTEIN"/>
    <property type="match status" value="1"/>
</dbReference>
<evidence type="ECO:0000313" key="3">
    <source>
        <dbReference type="Proteomes" id="UP000663923"/>
    </source>
</evidence>
<gene>
    <name evidence="2" type="ORF">J4G78_05850</name>
</gene>
<dbReference type="Pfam" id="PF17132">
    <property type="entry name" value="Glyco_hydro_106"/>
    <property type="match status" value="2"/>
</dbReference>
<dbReference type="SUPFAM" id="SSF49785">
    <property type="entry name" value="Galactose-binding domain-like"/>
    <property type="match status" value="1"/>
</dbReference>
<dbReference type="Proteomes" id="UP000663923">
    <property type="component" value="Chromosome"/>
</dbReference>
<dbReference type="EMBL" id="CP071794">
    <property type="protein sequence ID" value="QTD57079.1"/>
    <property type="molecule type" value="Genomic_DNA"/>
</dbReference>
<keyword evidence="1" id="KW-0812">Transmembrane</keyword>
<proteinExistence type="predicted"/>
<accession>A0ABX7T644</accession>
<protein>
    <recommendedName>
        <fullName evidence="4">Glycoside hydrolase</fullName>
    </recommendedName>
</protein>
<feature type="transmembrane region" description="Helical" evidence="1">
    <location>
        <begin position="12"/>
        <end position="30"/>
    </location>
</feature>
<dbReference type="RefSeq" id="WP_207989284.1">
    <property type="nucleotide sequence ID" value="NZ_CP071794.1"/>
</dbReference>
<sequence length="1050" mass="115919">MKRVLKWGSYTALALVGLIAIAAIGGYAYLQNALSNAWEPPTALEGVPSISSYAGEPAPADIKYTPLRPRQLDLQTLAAIDPAARPWARWWWPGGDVDAKQACEELRVMDARGIGGVEIQSFNIGLEPIEDEAVRAKINSFAKDDYYRTMSATMACAERLGMEVYLNHLSGWPAGGPQVLLEDGLHSLASGHLDVKGGQTVRTSLPGPEAGLNAYLLGLAEVFFGLEVADFPSDQATFLSAVAMRRTGGQHSDNLLDVTDTITLDSETAIVLDGHVTGDILEWDAPAGDWTIVATYILPSGEAPTLGAHDTPGFVLDHFRRDQVVGHYNWAFGNRTGLQDHYGKAFKGFFNDSLEFKVDRLAAHDILTEFEKRRGYDLRPHLPVVLVDVADNFFLRDVAHIEATPRYTLSDTDERVRHDYQQTLSDLVVERFLQTSANWAEARGLHSRGQSYGMDLDVIRALGANHIPEIEQLYAGGSTAFMKMAASAGALYDRPLITAESFVWIERDYTIAPRQVKAAADLLFASGVNQIIYHGIPYDLKDQPYKDLFGDIPWHPFSGPGNFSHFSENYGQGSIMWDAQPQLNTYLSRTQKLLQSGRPEVDVFIYYPWLGFPSFFDEMPGVTDDFLFEGYMPDAGRPAREKPGIDLTDLPFLKVPEDEADPRLAWLSRASALTRELDRRGVTWAWTNSHALETRGRGSGNGADNDIENDIAAVVVFETDQMELSTVKALESLKKQGTELRFFGQMPTRQSGFKDAKTGDEAVRMRIAKLSRDQVVSTHSQLVDDLAGSLTVTGNANVRRVRRTTGVRETVDFFTNLSLDDAASVVHVAGDDGLNRYWFDPMGGHVWRADRDNSGGLPLALGSLESVFLISTPQILAETGRPLSRLVRDDSTKVQALDRWTMKFGDVERKIDGGMIDLRTDEDLKYAAGPLVYRNDFMLQPMNADQSYVIDLGRVEGVATILVNGKAVGRASVHPFLVDISDAVRAGKNTITVSVRPPQRNALVGRALAGDKFAEHMSVYENDLVRLGLVDPVKLYRVEGESKRAAAARR</sequence>
<keyword evidence="1" id="KW-0472">Membrane</keyword>
<dbReference type="Gene3D" id="2.60.120.260">
    <property type="entry name" value="Galactose-binding domain-like"/>
    <property type="match status" value="1"/>
</dbReference>
<name>A0ABX7T644_9SPHN</name>
<organism evidence="2 3">
    <name type="scientific">Parasphingorhabdus cellanae</name>
    <dbReference type="NCBI Taxonomy" id="2806553"/>
    <lineage>
        <taxon>Bacteria</taxon>
        <taxon>Pseudomonadati</taxon>
        <taxon>Pseudomonadota</taxon>
        <taxon>Alphaproteobacteria</taxon>
        <taxon>Sphingomonadales</taxon>
        <taxon>Sphingomonadaceae</taxon>
        <taxon>Parasphingorhabdus</taxon>
    </lineage>
</organism>
<dbReference type="InterPro" id="IPR053161">
    <property type="entry name" value="Ulvan_degrading_GH"/>
</dbReference>
<keyword evidence="3" id="KW-1185">Reference proteome</keyword>
<reference evidence="2 3" key="1">
    <citation type="submission" date="2021-03" db="EMBL/GenBank/DDBJ databases">
        <title>Complete genome of Parasphingorhabdus_sp.JHSY0214.</title>
        <authorList>
            <person name="Yoo J.H."/>
            <person name="Bae J.W."/>
        </authorList>
    </citation>
    <scope>NUCLEOTIDE SEQUENCE [LARGE SCALE GENOMIC DNA]</scope>
    <source>
        <strain evidence="2 3">JHSY0214</strain>
    </source>
</reference>
<evidence type="ECO:0000256" key="1">
    <source>
        <dbReference type="SAM" id="Phobius"/>
    </source>
</evidence>
<evidence type="ECO:0008006" key="4">
    <source>
        <dbReference type="Google" id="ProtNLM"/>
    </source>
</evidence>
<dbReference type="PANTHER" id="PTHR36848">
    <property type="entry name" value="DNA-BINDING PROTEIN (PUTATIVE SECRETED PROTEIN)-RELATED"/>
    <property type="match status" value="1"/>
</dbReference>
<dbReference type="InterPro" id="IPR008979">
    <property type="entry name" value="Galactose-bd-like_sf"/>
</dbReference>
<evidence type="ECO:0000313" key="2">
    <source>
        <dbReference type="EMBL" id="QTD57079.1"/>
    </source>
</evidence>